<dbReference type="PATRIC" id="fig|1401659.3.peg.850"/>
<dbReference type="KEGG" id="csi:P262_01202"/>
<dbReference type="Proteomes" id="UP000244731">
    <property type="component" value="Unassembled WGS sequence"/>
</dbReference>
<feature type="transmembrane region" description="Helical" evidence="7">
    <location>
        <begin position="9"/>
        <end position="33"/>
    </location>
</feature>
<feature type="transmembrane region" description="Helical" evidence="7">
    <location>
        <begin position="297"/>
        <end position="318"/>
    </location>
</feature>
<feature type="transmembrane region" description="Helical" evidence="7">
    <location>
        <begin position="219"/>
        <end position="239"/>
    </location>
</feature>
<keyword evidence="2" id="KW-0813">Transport</keyword>
<dbReference type="InterPro" id="IPR020846">
    <property type="entry name" value="MFS_dom"/>
</dbReference>
<evidence type="ECO:0000256" key="2">
    <source>
        <dbReference type="ARBA" id="ARBA00022448"/>
    </source>
</evidence>
<keyword evidence="4 7" id="KW-0812">Transmembrane</keyword>
<feature type="domain" description="Major facilitator superfamily (MFS) profile" evidence="8">
    <location>
        <begin position="7"/>
        <end position="449"/>
    </location>
</feature>
<feature type="transmembrane region" description="Helical" evidence="7">
    <location>
        <begin position="98"/>
        <end position="119"/>
    </location>
</feature>
<dbReference type="SUPFAM" id="SSF103473">
    <property type="entry name" value="MFS general substrate transporter"/>
    <property type="match status" value="1"/>
</dbReference>
<evidence type="ECO:0000256" key="3">
    <source>
        <dbReference type="ARBA" id="ARBA00022475"/>
    </source>
</evidence>
<accession>V5TVC0</accession>
<comment type="subcellular location">
    <subcellularLocation>
        <location evidence="1">Cell membrane</location>
        <topology evidence="1">Multi-pass membrane protein</topology>
    </subcellularLocation>
</comment>
<dbReference type="PROSITE" id="PS00217">
    <property type="entry name" value="SUGAR_TRANSPORT_2"/>
    <property type="match status" value="1"/>
</dbReference>
<evidence type="ECO:0000313" key="12">
    <source>
        <dbReference type="Proteomes" id="UP000244731"/>
    </source>
</evidence>
<evidence type="ECO:0000313" key="9">
    <source>
        <dbReference type="EMBL" id="AHB69216.1"/>
    </source>
</evidence>
<organism evidence="9 11">
    <name type="scientific">Cronobacter malonaticus</name>
    <dbReference type="NCBI Taxonomy" id="413503"/>
    <lineage>
        <taxon>Bacteria</taxon>
        <taxon>Pseudomonadati</taxon>
        <taxon>Pseudomonadota</taxon>
        <taxon>Gammaproteobacteria</taxon>
        <taxon>Enterobacterales</taxon>
        <taxon>Enterobacteriaceae</taxon>
        <taxon>Cronobacter</taxon>
    </lineage>
</organism>
<reference evidence="10 12" key="2">
    <citation type="submission" date="2016-12" db="EMBL/GenBank/DDBJ databases">
        <title>Analysis of the Molecular Diversity Among Cronobacter Species Isolated from Filth Flies Using a Pan Genomic DNA Microarray.</title>
        <authorList>
            <person name="Pava-Ripoll M."/>
            <person name="Tall B."/>
            <person name="Farber J."/>
            <person name="Fanning S."/>
            <person name="Lehner A."/>
            <person name="Stephan R."/>
            <person name="Pagotto F."/>
            <person name="Iverson C."/>
            <person name="Ziobro G."/>
            <person name="Miller A."/>
            <person name="Pearson R."/>
            <person name="Yan Q."/>
            <person name="Kim M."/>
            <person name="Jeong S."/>
            <person name="Park J."/>
            <person name="Jun S."/>
            <person name="Choi H."/>
            <person name="Chung T."/>
            <person name="Yoo Y."/>
            <person name="Park E."/>
            <person name="Hwang S."/>
            <person name="Lee B."/>
            <person name="Sathyamoorthy V."/>
            <person name="Carter L."/>
            <person name="Mammel M."/>
            <person name="Jackson S."/>
            <person name="Kothary M."/>
            <person name="Patel I."/>
            <person name="Grim C."/>
            <person name="Gopinath G."/>
            <person name="Gangiredla J."/>
            <person name="Chase H."/>
        </authorList>
    </citation>
    <scope>NUCLEOTIDE SEQUENCE [LARGE SCALE GENOMIC DNA]</scope>
    <source>
        <strain evidence="10 12">MOD1-Md25g</strain>
    </source>
</reference>
<feature type="transmembrane region" description="Helical" evidence="7">
    <location>
        <begin position="45"/>
        <end position="64"/>
    </location>
</feature>
<evidence type="ECO:0000313" key="11">
    <source>
        <dbReference type="Proteomes" id="UP000018545"/>
    </source>
</evidence>
<keyword evidence="6 7" id="KW-0472">Membrane</keyword>
<dbReference type="InterPro" id="IPR036259">
    <property type="entry name" value="MFS_trans_sf"/>
</dbReference>
<dbReference type="Proteomes" id="UP000018545">
    <property type="component" value="Chromosome"/>
</dbReference>
<feature type="transmembrane region" description="Helical" evidence="7">
    <location>
        <begin position="159"/>
        <end position="181"/>
    </location>
</feature>
<dbReference type="InterPro" id="IPR005829">
    <property type="entry name" value="Sugar_transporter_CS"/>
</dbReference>
<keyword evidence="3" id="KW-1003">Cell membrane</keyword>
<evidence type="ECO:0000259" key="8">
    <source>
        <dbReference type="PROSITE" id="PS50850"/>
    </source>
</evidence>
<evidence type="ECO:0000256" key="1">
    <source>
        <dbReference type="ARBA" id="ARBA00004651"/>
    </source>
</evidence>
<dbReference type="InterPro" id="IPR011701">
    <property type="entry name" value="MFS"/>
</dbReference>
<dbReference type="Pfam" id="PF07690">
    <property type="entry name" value="MFS_1"/>
    <property type="match status" value="1"/>
</dbReference>
<dbReference type="Gene3D" id="1.20.1720.10">
    <property type="entry name" value="Multidrug resistance protein D"/>
    <property type="match status" value="1"/>
</dbReference>
<keyword evidence="12" id="KW-1185">Reference proteome</keyword>
<reference evidence="9 11" key="1">
    <citation type="journal article" date="2014" name="Genome Announc.">
        <title>Complete Genome Sequence of Cronobacter sakazakii Strain CMCC 45402.</title>
        <authorList>
            <person name="Zhao Z."/>
            <person name="Wang L."/>
            <person name="Wang B."/>
            <person name="Liang H."/>
            <person name="Ye Q."/>
            <person name="Zeng M."/>
        </authorList>
    </citation>
    <scope>NUCLEOTIDE SEQUENCE [LARGE SCALE GENOMIC DNA]</scope>
    <source>
        <strain evidence="11">45402</strain>
        <strain evidence="9">CMCC45402</strain>
    </source>
</reference>
<evidence type="ECO:0000256" key="5">
    <source>
        <dbReference type="ARBA" id="ARBA00022989"/>
    </source>
</evidence>
<feature type="transmembrane region" description="Helical" evidence="7">
    <location>
        <begin position="73"/>
        <end position="92"/>
    </location>
</feature>
<evidence type="ECO:0000313" key="10">
    <source>
        <dbReference type="EMBL" id="PUX10880.1"/>
    </source>
</evidence>
<evidence type="ECO:0000256" key="6">
    <source>
        <dbReference type="ARBA" id="ARBA00023136"/>
    </source>
</evidence>
<dbReference type="EMBL" id="CP006731">
    <property type="protein sequence ID" value="AHB69216.1"/>
    <property type="molecule type" value="Genomic_DNA"/>
</dbReference>
<dbReference type="Gene3D" id="1.20.1250.20">
    <property type="entry name" value="MFS general substrate transporter like domains"/>
    <property type="match status" value="1"/>
</dbReference>
<dbReference type="RefSeq" id="WP_007777725.1">
    <property type="nucleotide sequence ID" value="NC_023032.1"/>
</dbReference>
<sequence>MTYRNRVTLIYLLGFFLDLINMFIAAVAFPAIGDALHASVTQLSWISNGYIAGLTVVIPLSAWLTQRLGARRLFLLSLALFTVATAACGLATSLESLIFWRVIQGAGGGVLIPVGQALAWQLFAKHERAGLSSAVMLTGLLAPALSPVAGGIIVQTAGWQWVFLASLPLSLLALVMAFCWLRPDAPARDKRPLDTISVITGAGGLLLVLFGLNGLSEKTAPWLAAAGLASGIVLITLMLRRCRRHPAPLLRVHLLGEPLMRFSMLVYQCVPGMFIGVNVVGMFWLQTVAGLSPAASGALMVPWSVASFMAISATARLFNRLGPRPLISLGCLLQAGGIVLLTQTDAQSPWALLVTAFFLMGAGGSLCSSTAQSSAFLHTANADMPDASAVWNINRQLSFCFGVTLVSLALNALLTWLSPLTAWQTTFTLAAALTLVPLIFAWRLPRQAVTLSFVEEKEKR</sequence>
<dbReference type="PANTHER" id="PTHR42718">
    <property type="entry name" value="MAJOR FACILITATOR SUPERFAMILY MULTIDRUG TRANSPORTER MFSC"/>
    <property type="match status" value="1"/>
</dbReference>
<feature type="transmembrane region" description="Helical" evidence="7">
    <location>
        <begin position="397"/>
        <end position="417"/>
    </location>
</feature>
<evidence type="ECO:0000256" key="4">
    <source>
        <dbReference type="ARBA" id="ARBA00022692"/>
    </source>
</evidence>
<feature type="transmembrane region" description="Helical" evidence="7">
    <location>
        <begin position="259"/>
        <end position="285"/>
    </location>
</feature>
<dbReference type="EMBL" id="MSAC01000004">
    <property type="protein sequence ID" value="PUX10880.1"/>
    <property type="molecule type" value="Genomic_DNA"/>
</dbReference>
<feature type="transmembrane region" description="Helical" evidence="7">
    <location>
        <begin position="325"/>
        <end position="344"/>
    </location>
</feature>
<name>V5TVC0_9ENTR</name>
<dbReference type="PROSITE" id="PS50850">
    <property type="entry name" value="MFS"/>
    <property type="match status" value="1"/>
</dbReference>
<protein>
    <submittedName>
        <fullName evidence="10">MFS transporter</fullName>
    </submittedName>
</protein>
<dbReference type="AlphaFoldDB" id="V5TVC0"/>
<evidence type="ECO:0000256" key="7">
    <source>
        <dbReference type="SAM" id="Phobius"/>
    </source>
</evidence>
<feature type="transmembrane region" description="Helical" evidence="7">
    <location>
        <begin position="423"/>
        <end position="442"/>
    </location>
</feature>
<keyword evidence="5 7" id="KW-1133">Transmembrane helix</keyword>
<proteinExistence type="predicted"/>
<dbReference type="HOGENOM" id="CLU_000960_28_0_6"/>
<feature type="transmembrane region" description="Helical" evidence="7">
    <location>
        <begin position="350"/>
        <end position="377"/>
    </location>
</feature>
<feature type="transmembrane region" description="Helical" evidence="7">
    <location>
        <begin position="131"/>
        <end position="153"/>
    </location>
</feature>
<dbReference type="PANTHER" id="PTHR42718:SF9">
    <property type="entry name" value="MAJOR FACILITATOR SUPERFAMILY MULTIDRUG TRANSPORTER MFSC"/>
    <property type="match status" value="1"/>
</dbReference>
<dbReference type="GeneID" id="45714402"/>
<dbReference type="GO" id="GO:0005886">
    <property type="term" value="C:plasma membrane"/>
    <property type="evidence" value="ECO:0007669"/>
    <property type="project" value="UniProtKB-SubCell"/>
</dbReference>
<dbReference type="GO" id="GO:0022857">
    <property type="term" value="F:transmembrane transporter activity"/>
    <property type="evidence" value="ECO:0007669"/>
    <property type="project" value="InterPro"/>
</dbReference>
<gene>
    <name evidence="10" type="ORF">AUM46_01510</name>
    <name evidence="9" type="ORF">P262_01202</name>
</gene>
<feature type="transmembrane region" description="Helical" evidence="7">
    <location>
        <begin position="193"/>
        <end position="213"/>
    </location>
</feature>